<evidence type="ECO:0000313" key="3">
    <source>
        <dbReference type="Proteomes" id="UP001321186"/>
    </source>
</evidence>
<proteinExistence type="predicted"/>
<gene>
    <name evidence="2" type="ORF">G9H61_04705</name>
</gene>
<protein>
    <submittedName>
        <fullName evidence="2">Uncharacterized protein</fullName>
    </submittedName>
</protein>
<comment type="caution">
    <text evidence="2">The sequence shown here is derived from an EMBL/GenBank/DDBJ whole genome shotgun (WGS) entry which is preliminary data.</text>
</comment>
<reference evidence="2 3" key="1">
    <citation type="submission" date="2020-03" db="EMBL/GenBank/DDBJ databases">
        <authorList>
            <person name="Pitt A."/>
            <person name="Hahn M.W."/>
        </authorList>
    </citation>
    <scope>NUCLEOTIDE SEQUENCE [LARGE SCALE GENOMIC DNA]</scope>
    <source>
        <strain evidence="2 3">5A-MARBSE</strain>
    </source>
</reference>
<dbReference type="EMBL" id="JAANOH010000002">
    <property type="protein sequence ID" value="MCZ2474732.1"/>
    <property type="molecule type" value="Genomic_DNA"/>
</dbReference>
<feature type="transmembrane region" description="Helical" evidence="1">
    <location>
        <begin position="39"/>
        <end position="60"/>
    </location>
</feature>
<keyword evidence="3" id="KW-1185">Reference proteome</keyword>
<accession>A0ABT4JF40</accession>
<keyword evidence="1" id="KW-0812">Transmembrane</keyword>
<organism evidence="2 3">
    <name type="scientific">Aquirufa ecclesiirivi</name>
    <dbReference type="NCBI Taxonomy" id="2715124"/>
    <lineage>
        <taxon>Bacteria</taxon>
        <taxon>Pseudomonadati</taxon>
        <taxon>Bacteroidota</taxon>
        <taxon>Cytophagia</taxon>
        <taxon>Cytophagales</taxon>
        <taxon>Flectobacillaceae</taxon>
        <taxon>Aquirufa</taxon>
    </lineage>
</organism>
<feature type="transmembrane region" description="Helical" evidence="1">
    <location>
        <begin position="81"/>
        <end position="101"/>
    </location>
</feature>
<evidence type="ECO:0000313" key="2">
    <source>
        <dbReference type="EMBL" id="MCZ2474732.1"/>
    </source>
</evidence>
<feature type="transmembrane region" description="Helical" evidence="1">
    <location>
        <begin position="113"/>
        <end position="130"/>
    </location>
</feature>
<feature type="transmembrane region" description="Helical" evidence="1">
    <location>
        <begin position="12"/>
        <end position="33"/>
    </location>
</feature>
<name>A0ABT4JF40_9BACT</name>
<dbReference type="Proteomes" id="UP001321186">
    <property type="component" value="Unassembled WGS sequence"/>
</dbReference>
<keyword evidence="1" id="KW-0472">Membrane</keyword>
<sequence>MINYLKNISFKLILAGVVVFICDSLESTILYKYLNENLISLLLTLLAINTATSGLIASKIQDILLEIPEIDFKSTIKEMKLSLLEQIVLIFFSISTLVLNYSKILYFEHKECILNIVSVAVLLYSIEILWDTGKSVFIIIEEIQNLKDSKK</sequence>
<keyword evidence="1" id="KW-1133">Transmembrane helix</keyword>
<evidence type="ECO:0000256" key="1">
    <source>
        <dbReference type="SAM" id="Phobius"/>
    </source>
</evidence>
<dbReference type="RefSeq" id="WP_269009701.1">
    <property type="nucleotide sequence ID" value="NZ_JAANOH010000002.1"/>
</dbReference>